<dbReference type="FunFam" id="3.30.70.270:FF:000001">
    <property type="entry name" value="Diguanylate cyclase domain protein"/>
    <property type="match status" value="1"/>
</dbReference>
<feature type="signal peptide" evidence="2">
    <location>
        <begin position="1"/>
        <end position="24"/>
    </location>
</feature>
<feature type="chain" id="PRO_5038047929" evidence="2">
    <location>
        <begin position="25"/>
        <end position="730"/>
    </location>
</feature>
<evidence type="ECO:0000313" key="4">
    <source>
        <dbReference type="EMBL" id="MBE6093306.1"/>
    </source>
</evidence>
<evidence type="ECO:0000256" key="1">
    <source>
        <dbReference type="SAM" id="Phobius"/>
    </source>
</evidence>
<dbReference type="InterPro" id="IPR043128">
    <property type="entry name" value="Rev_trsase/Diguanyl_cyclase"/>
</dbReference>
<evidence type="ECO:0000256" key="2">
    <source>
        <dbReference type="SAM" id="SignalP"/>
    </source>
</evidence>
<evidence type="ECO:0000259" key="3">
    <source>
        <dbReference type="PROSITE" id="PS50887"/>
    </source>
</evidence>
<gene>
    <name evidence="4" type="ORF">E7201_09110</name>
</gene>
<evidence type="ECO:0000313" key="5">
    <source>
        <dbReference type="Proteomes" id="UP000761380"/>
    </source>
</evidence>
<dbReference type="SMART" id="SM00267">
    <property type="entry name" value="GGDEF"/>
    <property type="match status" value="1"/>
</dbReference>
<dbReference type="PANTHER" id="PTHR46663">
    <property type="entry name" value="DIGUANYLATE CYCLASE DGCT-RELATED"/>
    <property type="match status" value="1"/>
</dbReference>
<dbReference type="Proteomes" id="UP000761380">
    <property type="component" value="Unassembled WGS sequence"/>
</dbReference>
<dbReference type="InterPro" id="IPR000160">
    <property type="entry name" value="GGDEF_dom"/>
</dbReference>
<sequence length="730" mass="82320">MKAIIAMLLTLCLMLPVYGPMATADGQQVKLGFIQPDKSLVNGHVLRRYYITYLDELSKQTDWDYQLVNIEASNALSQLFAGDIDLLLSVEYPSSLGLHNGIIYSAMNFGYDVEGLYTREDETRFDPQDLNTLNGAVVGVIAHRPINDRFEEFQQNNRLTFTVQEFVNQKAMVQALTAGDIDLVVDTATNTTAEEHFLMAYTRIPVRVAATDTHRSRLVEMEQALARLNMENPHFEPLLSQNLAVNLDFQLVHYTPLESQYIQNLPPLRIAIYGGSSPYIEYDEDTHTAKGIYADLIAALAENSGLQFSYVHVSQYQDAIAMLEKGDADIMLDIFTGAEKHLPFYFTNPLLEIPYTFIGNTAQTPSASEPVTLAVPWPEPSLMSYLRQKFPHWNFVETKISYSDALDRVQRKECNLALLRDSTLEIDRPLIPYPNLNIIPDASIKIPTSLVISPTQPRILQSILNKAITQINPEKRLHITQKHIIDSKPEFSLQHIITFYPLQSGLTAGIILFLIAGMFFLSHHQQSMNKAQKLLQEKNLKLLSMIEKLNTAKQKQRHYQELAETDALTGLLNKAAIERAGSEILCTPAAPDRCHALFIIDLDHFKEANDTLGHQRGDDILRRFGVCLSHIVRADDAVGRFGGDEFILILDNIPQHNIERIATRIREAAHNLEPATDEHPRLSASIGIALYPAHGGDYQELLHNADQALYQVKEKGRDGWSLAYYDKKSI</sequence>
<organism evidence="4 5">
    <name type="scientific">Selenomonas ruminantium</name>
    <dbReference type="NCBI Taxonomy" id="971"/>
    <lineage>
        <taxon>Bacteria</taxon>
        <taxon>Bacillati</taxon>
        <taxon>Bacillota</taxon>
        <taxon>Negativicutes</taxon>
        <taxon>Selenomonadales</taxon>
        <taxon>Selenomonadaceae</taxon>
        <taxon>Selenomonas</taxon>
    </lineage>
</organism>
<dbReference type="Gene3D" id="3.40.190.10">
    <property type="entry name" value="Periplasmic binding protein-like II"/>
    <property type="match status" value="4"/>
</dbReference>
<keyword evidence="2" id="KW-0732">Signal</keyword>
<dbReference type="SUPFAM" id="SSF55073">
    <property type="entry name" value="Nucleotide cyclase"/>
    <property type="match status" value="1"/>
</dbReference>
<accession>A0A927ZRV0</accession>
<dbReference type="AlphaFoldDB" id="A0A927ZRV0"/>
<dbReference type="PANTHER" id="PTHR46663:SF4">
    <property type="entry name" value="DIGUANYLATE CYCLASE DGCT-RELATED"/>
    <property type="match status" value="1"/>
</dbReference>
<dbReference type="SUPFAM" id="SSF53850">
    <property type="entry name" value="Periplasmic binding protein-like II"/>
    <property type="match status" value="2"/>
</dbReference>
<proteinExistence type="predicted"/>
<comment type="caution">
    <text evidence="4">The sequence shown here is derived from an EMBL/GenBank/DDBJ whole genome shotgun (WGS) entry which is preliminary data.</text>
</comment>
<dbReference type="CDD" id="cd01949">
    <property type="entry name" value="GGDEF"/>
    <property type="match status" value="1"/>
</dbReference>
<dbReference type="Pfam" id="PF00497">
    <property type="entry name" value="SBP_bac_3"/>
    <property type="match status" value="1"/>
</dbReference>
<dbReference type="InterPro" id="IPR001638">
    <property type="entry name" value="Solute-binding_3/MltF_N"/>
</dbReference>
<reference evidence="4" key="1">
    <citation type="submission" date="2019-04" db="EMBL/GenBank/DDBJ databases">
        <title>Evolution of Biomass-Degrading Anaerobic Consortia Revealed by Metagenomics.</title>
        <authorList>
            <person name="Peng X."/>
        </authorList>
    </citation>
    <scope>NUCLEOTIDE SEQUENCE</scope>
    <source>
        <strain evidence="4">SIG240</strain>
    </source>
</reference>
<feature type="transmembrane region" description="Helical" evidence="1">
    <location>
        <begin position="499"/>
        <end position="521"/>
    </location>
</feature>
<dbReference type="PROSITE" id="PS50887">
    <property type="entry name" value="GGDEF"/>
    <property type="match status" value="1"/>
</dbReference>
<dbReference type="NCBIfam" id="TIGR00254">
    <property type="entry name" value="GGDEF"/>
    <property type="match status" value="1"/>
</dbReference>
<keyword evidence="1" id="KW-0812">Transmembrane</keyword>
<keyword evidence="1" id="KW-0472">Membrane</keyword>
<dbReference type="Gene3D" id="3.30.70.270">
    <property type="match status" value="1"/>
</dbReference>
<feature type="domain" description="GGDEF" evidence="3">
    <location>
        <begin position="593"/>
        <end position="725"/>
    </location>
</feature>
<dbReference type="SMART" id="SM00062">
    <property type="entry name" value="PBPb"/>
    <property type="match status" value="1"/>
</dbReference>
<dbReference type="EMBL" id="SVBY01000071">
    <property type="protein sequence ID" value="MBE6093306.1"/>
    <property type="molecule type" value="Genomic_DNA"/>
</dbReference>
<name>A0A927ZRV0_SELRU</name>
<dbReference type="InterPro" id="IPR052163">
    <property type="entry name" value="DGC-Regulatory_Protein"/>
</dbReference>
<dbReference type="InterPro" id="IPR029787">
    <property type="entry name" value="Nucleotide_cyclase"/>
</dbReference>
<dbReference type="Pfam" id="PF00990">
    <property type="entry name" value="GGDEF"/>
    <property type="match status" value="1"/>
</dbReference>
<keyword evidence="1" id="KW-1133">Transmembrane helix</keyword>
<protein>
    <submittedName>
        <fullName evidence="4">Diguanylate cyclase</fullName>
    </submittedName>
</protein>